<reference evidence="10 12" key="2">
    <citation type="submission" date="2019-04" db="EMBL/GenBank/DDBJ databases">
        <title>Draft genome sequence data and analysis of a Fermenting Bacterium, Geotoga petraea strain HO-Geo1, isolated from heavy-oil petroleum reservoir in Russia.</title>
        <authorList>
            <person name="Grouzdev D.S."/>
            <person name="Semenova E.M."/>
            <person name="Sokolova D.S."/>
            <person name="Tourova T.P."/>
            <person name="Poltaraus A.B."/>
            <person name="Nazina T.N."/>
        </authorList>
    </citation>
    <scope>NUCLEOTIDE SEQUENCE [LARGE SCALE GENOMIC DNA]</scope>
    <source>
        <strain evidence="10 12">HO-Geo1</strain>
    </source>
</reference>
<dbReference type="AlphaFoldDB" id="A0A1G6HW40"/>
<organism evidence="9 11">
    <name type="scientific">Geotoga petraea</name>
    <dbReference type="NCBI Taxonomy" id="28234"/>
    <lineage>
        <taxon>Bacteria</taxon>
        <taxon>Thermotogati</taxon>
        <taxon>Thermotogota</taxon>
        <taxon>Thermotogae</taxon>
        <taxon>Petrotogales</taxon>
        <taxon>Petrotogaceae</taxon>
        <taxon>Geotoga</taxon>
    </lineage>
</organism>
<dbReference type="PANTHER" id="PTHR30455">
    <property type="entry name" value="TRANSCRIPTIONAL REPRESSOR NRDR"/>
    <property type="match status" value="1"/>
</dbReference>
<keyword evidence="11" id="KW-1185">Reference proteome</keyword>
<dbReference type="STRING" id="28234.SAMN04488588_0144"/>
<keyword evidence="4 7" id="KW-0805">Transcription regulation</keyword>
<dbReference type="GO" id="GO:0045892">
    <property type="term" value="P:negative regulation of DNA-templated transcription"/>
    <property type="evidence" value="ECO:0007669"/>
    <property type="project" value="UniProtKB-UniRule"/>
</dbReference>
<feature type="zinc finger region" evidence="7">
    <location>
        <begin position="3"/>
        <end position="34"/>
    </location>
</feature>
<dbReference type="EMBL" id="SRME01000001">
    <property type="protein sequence ID" value="TGG88996.1"/>
    <property type="molecule type" value="Genomic_DNA"/>
</dbReference>
<dbReference type="Proteomes" id="UP000297288">
    <property type="component" value="Unassembled WGS sequence"/>
</dbReference>
<dbReference type="Pfam" id="PF22811">
    <property type="entry name" value="Zn_ribbon_NrdR"/>
    <property type="match status" value="1"/>
</dbReference>
<keyword evidence="2 7" id="KW-0547">Nucleotide-binding</keyword>
<evidence type="ECO:0000313" key="9">
    <source>
        <dbReference type="EMBL" id="SDB98410.1"/>
    </source>
</evidence>
<dbReference type="GO" id="GO:0005524">
    <property type="term" value="F:ATP binding"/>
    <property type="evidence" value="ECO:0007669"/>
    <property type="project" value="UniProtKB-UniRule"/>
</dbReference>
<dbReference type="InterPro" id="IPR055173">
    <property type="entry name" value="NrdR-like_N"/>
</dbReference>
<dbReference type="NCBIfam" id="TIGR00244">
    <property type="entry name" value="transcriptional regulator NrdR"/>
    <property type="match status" value="1"/>
</dbReference>
<evidence type="ECO:0000313" key="11">
    <source>
        <dbReference type="Proteomes" id="UP000199322"/>
    </source>
</evidence>
<keyword evidence="5 7" id="KW-0238">DNA-binding</keyword>
<evidence type="ECO:0000256" key="2">
    <source>
        <dbReference type="ARBA" id="ARBA00022741"/>
    </source>
</evidence>
<dbReference type="PANTHER" id="PTHR30455:SF2">
    <property type="entry name" value="TRANSCRIPTIONAL REPRESSOR NRDR"/>
    <property type="match status" value="1"/>
</dbReference>
<keyword evidence="6 7" id="KW-0804">Transcription</keyword>
<proteinExistence type="inferred from homology"/>
<dbReference type="HAMAP" id="MF_00440">
    <property type="entry name" value="NrdR"/>
    <property type="match status" value="1"/>
</dbReference>
<sequence>MKCPFCGNEETKVLDSRPAGNGNSVRRRRECLKCDSRFTTYERYEENKIRVIKKEGKRELFDREKIKDGLIKACEKRSVTSEQIEEIVENIEDEIRRTGKSEIPSTEIGDKVMNRLKDIDHVSYVRFASVYKEFRDVDSFLEAIKELKNNR</sequence>
<dbReference type="OrthoDB" id="9807461at2"/>
<evidence type="ECO:0000256" key="4">
    <source>
        <dbReference type="ARBA" id="ARBA00023015"/>
    </source>
</evidence>
<keyword evidence="3 7" id="KW-0067">ATP-binding</keyword>
<dbReference type="InterPro" id="IPR003796">
    <property type="entry name" value="RNR_NrdR-like"/>
</dbReference>
<keyword evidence="7" id="KW-0863">Zinc-finger</keyword>
<evidence type="ECO:0000256" key="5">
    <source>
        <dbReference type="ARBA" id="ARBA00023125"/>
    </source>
</evidence>
<keyword evidence="1 7" id="KW-0678">Repressor</keyword>
<gene>
    <name evidence="7 10" type="primary">nrdR</name>
    <name evidence="10" type="ORF">E4650_02020</name>
    <name evidence="9" type="ORF">SAMN04488588_0144</name>
</gene>
<evidence type="ECO:0000259" key="8">
    <source>
        <dbReference type="PROSITE" id="PS51161"/>
    </source>
</evidence>
<dbReference type="InterPro" id="IPR005144">
    <property type="entry name" value="ATP-cone_dom"/>
</dbReference>
<feature type="domain" description="ATP-cone" evidence="8">
    <location>
        <begin position="49"/>
        <end position="139"/>
    </location>
</feature>
<protein>
    <recommendedName>
        <fullName evidence="7">Transcriptional repressor NrdR</fullName>
    </recommendedName>
</protein>
<reference evidence="9 11" key="1">
    <citation type="submission" date="2016-10" db="EMBL/GenBank/DDBJ databases">
        <authorList>
            <person name="de Groot N.N."/>
        </authorList>
    </citation>
    <scope>NUCLEOTIDE SEQUENCE [LARGE SCALE GENOMIC DNA]</scope>
    <source>
        <strain evidence="9 11">WG14</strain>
    </source>
</reference>
<dbReference type="PROSITE" id="PS51161">
    <property type="entry name" value="ATP_CONE"/>
    <property type="match status" value="1"/>
</dbReference>
<evidence type="ECO:0000256" key="6">
    <source>
        <dbReference type="ARBA" id="ARBA00023163"/>
    </source>
</evidence>
<accession>A0A1G6HW40</accession>
<dbReference type="Pfam" id="PF03477">
    <property type="entry name" value="ATP-cone"/>
    <property type="match status" value="1"/>
</dbReference>
<evidence type="ECO:0000256" key="1">
    <source>
        <dbReference type="ARBA" id="ARBA00022491"/>
    </source>
</evidence>
<comment type="function">
    <text evidence="7">Negatively regulates transcription of bacterial ribonucleotide reductase nrd genes and operons by binding to NrdR-boxes.</text>
</comment>
<dbReference type="GO" id="GO:0008270">
    <property type="term" value="F:zinc ion binding"/>
    <property type="evidence" value="ECO:0007669"/>
    <property type="project" value="UniProtKB-UniRule"/>
</dbReference>
<evidence type="ECO:0000313" key="10">
    <source>
        <dbReference type="EMBL" id="TGG88996.1"/>
    </source>
</evidence>
<evidence type="ECO:0000256" key="3">
    <source>
        <dbReference type="ARBA" id="ARBA00022840"/>
    </source>
</evidence>
<comment type="cofactor">
    <cofactor evidence="7">
        <name>Zn(2+)</name>
        <dbReference type="ChEBI" id="CHEBI:29105"/>
    </cofactor>
    <text evidence="7">Binds 1 zinc ion.</text>
</comment>
<dbReference type="GO" id="GO:0003677">
    <property type="term" value="F:DNA binding"/>
    <property type="evidence" value="ECO:0007669"/>
    <property type="project" value="UniProtKB-KW"/>
</dbReference>
<keyword evidence="7" id="KW-0862">Zinc</keyword>
<comment type="similarity">
    <text evidence="7">Belongs to the NrdR family.</text>
</comment>
<keyword evidence="7" id="KW-0479">Metal-binding</keyword>
<dbReference type="Proteomes" id="UP000199322">
    <property type="component" value="Unassembled WGS sequence"/>
</dbReference>
<dbReference type="EMBL" id="FMYV01000001">
    <property type="protein sequence ID" value="SDB98410.1"/>
    <property type="molecule type" value="Genomic_DNA"/>
</dbReference>
<evidence type="ECO:0000313" key="12">
    <source>
        <dbReference type="Proteomes" id="UP000297288"/>
    </source>
</evidence>
<dbReference type="RefSeq" id="WP_091401902.1">
    <property type="nucleotide sequence ID" value="NZ_FMYV01000001.1"/>
</dbReference>
<evidence type="ECO:0000256" key="7">
    <source>
        <dbReference type="HAMAP-Rule" id="MF_00440"/>
    </source>
</evidence>
<name>A0A1G6HW40_9BACT</name>